<evidence type="ECO:0000259" key="4">
    <source>
        <dbReference type="PROSITE" id="PS51186"/>
    </source>
</evidence>
<accession>A0ABW7W445</accession>
<name>A0ABW7W445_9NOCA</name>
<dbReference type="EMBL" id="JBIRYL010000012">
    <property type="protein sequence ID" value="MFI2233271.1"/>
    <property type="molecule type" value="Genomic_DNA"/>
</dbReference>
<proteinExistence type="predicted"/>
<dbReference type="SUPFAM" id="SSF55729">
    <property type="entry name" value="Acyl-CoA N-acyltransferases (Nat)"/>
    <property type="match status" value="1"/>
</dbReference>
<feature type="compositionally biased region" description="Basic and acidic residues" evidence="3">
    <location>
        <begin position="174"/>
        <end position="195"/>
    </location>
</feature>
<evidence type="ECO:0000256" key="3">
    <source>
        <dbReference type="SAM" id="MobiDB-lite"/>
    </source>
</evidence>
<dbReference type="Gene3D" id="3.40.630.30">
    <property type="match status" value="1"/>
</dbReference>
<dbReference type="PANTHER" id="PTHR43877">
    <property type="entry name" value="AMINOALKYLPHOSPHONATE N-ACETYLTRANSFERASE-RELATED-RELATED"/>
    <property type="match status" value="1"/>
</dbReference>
<reference evidence="5 6" key="1">
    <citation type="submission" date="2024-10" db="EMBL/GenBank/DDBJ databases">
        <title>The Natural Products Discovery Center: Release of the First 8490 Sequenced Strains for Exploring Actinobacteria Biosynthetic Diversity.</title>
        <authorList>
            <person name="Kalkreuter E."/>
            <person name="Kautsar S.A."/>
            <person name="Yang D."/>
            <person name="Bader C.D."/>
            <person name="Teijaro C.N."/>
            <person name="Fluegel L."/>
            <person name="Davis C.M."/>
            <person name="Simpson J.R."/>
            <person name="Lauterbach L."/>
            <person name="Steele A.D."/>
            <person name="Gui C."/>
            <person name="Meng S."/>
            <person name="Li G."/>
            <person name="Viehrig K."/>
            <person name="Ye F."/>
            <person name="Su P."/>
            <person name="Kiefer A.F."/>
            <person name="Nichols A."/>
            <person name="Cepeda A.J."/>
            <person name="Yan W."/>
            <person name="Fan B."/>
            <person name="Jiang Y."/>
            <person name="Adhikari A."/>
            <person name="Zheng C.-J."/>
            <person name="Schuster L."/>
            <person name="Cowan T.M."/>
            <person name="Smanski M.J."/>
            <person name="Chevrette M.G."/>
            <person name="De Carvalho L.P.S."/>
            <person name="Shen B."/>
        </authorList>
    </citation>
    <scope>NUCLEOTIDE SEQUENCE [LARGE SCALE GENOMIC DNA]</scope>
    <source>
        <strain evidence="5 6">NPDC019377</strain>
    </source>
</reference>
<comment type="caution">
    <text evidence="5">The sequence shown here is derived from an EMBL/GenBank/DDBJ whole genome shotgun (WGS) entry which is preliminary data.</text>
</comment>
<organism evidence="5 6">
    <name type="scientific">Nocardia testacea</name>
    <dbReference type="NCBI Taxonomy" id="248551"/>
    <lineage>
        <taxon>Bacteria</taxon>
        <taxon>Bacillati</taxon>
        <taxon>Actinomycetota</taxon>
        <taxon>Actinomycetes</taxon>
        <taxon>Mycobacteriales</taxon>
        <taxon>Nocardiaceae</taxon>
        <taxon>Nocardia</taxon>
    </lineage>
</organism>
<keyword evidence="1" id="KW-0808">Transferase</keyword>
<feature type="domain" description="N-acetyltransferase" evidence="4">
    <location>
        <begin position="38"/>
        <end position="195"/>
    </location>
</feature>
<protein>
    <submittedName>
        <fullName evidence="5">GNAT family N-acetyltransferase</fullName>
    </submittedName>
</protein>
<feature type="region of interest" description="Disordered" evidence="3">
    <location>
        <begin position="172"/>
        <end position="195"/>
    </location>
</feature>
<dbReference type="Pfam" id="PF00583">
    <property type="entry name" value="Acetyltransf_1"/>
    <property type="match status" value="1"/>
</dbReference>
<evidence type="ECO:0000313" key="6">
    <source>
        <dbReference type="Proteomes" id="UP001611494"/>
    </source>
</evidence>
<dbReference type="InterPro" id="IPR016181">
    <property type="entry name" value="Acyl_CoA_acyltransferase"/>
</dbReference>
<dbReference type="Proteomes" id="UP001611494">
    <property type="component" value="Unassembled WGS sequence"/>
</dbReference>
<dbReference type="CDD" id="cd04301">
    <property type="entry name" value="NAT_SF"/>
    <property type="match status" value="1"/>
</dbReference>
<gene>
    <name evidence="5" type="ORF">ACH49Z_25825</name>
</gene>
<evidence type="ECO:0000313" key="5">
    <source>
        <dbReference type="EMBL" id="MFI2233271.1"/>
    </source>
</evidence>
<dbReference type="PROSITE" id="PS51186">
    <property type="entry name" value="GNAT"/>
    <property type="match status" value="1"/>
</dbReference>
<dbReference type="InterPro" id="IPR000182">
    <property type="entry name" value="GNAT_dom"/>
</dbReference>
<keyword evidence="6" id="KW-1185">Reference proteome</keyword>
<dbReference type="RefSeq" id="WP_397065374.1">
    <property type="nucleotide sequence ID" value="NZ_JBIRYL010000012.1"/>
</dbReference>
<evidence type="ECO:0000256" key="2">
    <source>
        <dbReference type="ARBA" id="ARBA00023315"/>
    </source>
</evidence>
<sequence length="195" mass="22043">MSDAADEATSKVTARSAQPSGRAVPPRAEGPAGPADPVEIRRLDPDEWRINKEIALTMGDHDRLDFRSRRADTEQKTEQEFRADFDRLESFVAFRDGRPVGRIRLLHGDDPRIPEMKAVWVSPDARGGGIGDQLMATTLTWAREHDCSAVTLWVRENNEHAKNLYLRNGFRPTGESRPHFSEPELRSVEMRNDLA</sequence>
<evidence type="ECO:0000256" key="1">
    <source>
        <dbReference type="ARBA" id="ARBA00022679"/>
    </source>
</evidence>
<keyword evidence="2" id="KW-0012">Acyltransferase</keyword>
<feature type="region of interest" description="Disordered" evidence="3">
    <location>
        <begin position="1"/>
        <end position="44"/>
    </location>
</feature>
<dbReference type="InterPro" id="IPR050832">
    <property type="entry name" value="Bact_Acetyltransf"/>
</dbReference>
<feature type="compositionally biased region" description="Polar residues" evidence="3">
    <location>
        <begin position="10"/>
        <end position="19"/>
    </location>
</feature>